<evidence type="ECO:0000313" key="2">
    <source>
        <dbReference type="EMBL" id="SMB85348.1"/>
    </source>
</evidence>
<name>A0A1W1UW13_9DEIO</name>
<dbReference type="AlphaFoldDB" id="A0A1W1UW13"/>
<keyword evidence="3" id="KW-1185">Reference proteome</keyword>
<organism evidence="2 3">
    <name type="scientific">Deinococcus hopiensis KR-140</name>
    <dbReference type="NCBI Taxonomy" id="695939"/>
    <lineage>
        <taxon>Bacteria</taxon>
        <taxon>Thermotogati</taxon>
        <taxon>Deinococcota</taxon>
        <taxon>Deinococci</taxon>
        <taxon>Deinococcales</taxon>
        <taxon>Deinococcaceae</taxon>
        <taxon>Deinococcus</taxon>
    </lineage>
</organism>
<feature type="region of interest" description="Disordered" evidence="1">
    <location>
        <begin position="44"/>
        <end position="64"/>
    </location>
</feature>
<feature type="region of interest" description="Disordered" evidence="1">
    <location>
        <begin position="1"/>
        <end position="21"/>
    </location>
</feature>
<feature type="compositionally biased region" description="Polar residues" evidence="1">
    <location>
        <begin position="1"/>
        <end position="11"/>
    </location>
</feature>
<dbReference type="EMBL" id="FWWU01000008">
    <property type="protein sequence ID" value="SMB85348.1"/>
    <property type="molecule type" value="Genomic_DNA"/>
</dbReference>
<accession>A0A1W1UW13</accession>
<proteinExistence type="predicted"/>
<reference evidence="2 3" key="1">
    <citation type="submission" date="2017-04" db="EMBL/GenBank/DDBJ databases">
        <authorList>
            <person name="Afonso C.L."/>
            <person name="Miller P.J."/>
            <person name="Scott M.A."/>
            <person name="Spackman E."/>
            <person name="Goraichik I."/>
            <person name="Dimitrov K.M."/>
            <person name="Suarez D.L."/>
            <person name="Swayne D.E."/>
        </authorList>
    </citation>
    <scope>NUCLEOTIDE SEQUENCE [LARGE SCALE GENOMIC DNA]</scope>
    <source>
        <strain evidence="2 3">KR-140</strain>
    </source>
</reference>
<protein>
    <submittedName>
        <fullName evidence="2">Uncharacterized protein</fullName>
    </submittedName>
</protein>
<evidence type="ECO:0000313" key="3">
    <source>
        <dbReference type="Proteomes" id="UP000192582"/>
    </source>
</evidence>
<dbReference type="STRING" id="695939.SAMN00790413_03369"/>
<evidence type="ECO:0000256" key="1">
    <source>
        <dbReference type="SAM" id="MobiDB-lite"/>
    </source>
</evidence>
<sequence length="152" mass="16463">MLARASTRTGTPNGGIPLPEDCQTRVGTPELWPQGALFPRSLAGHANASRRSSGRPAVLQREHSAATPVHSLGSVLKDDMAIHAGIPEKAVKAALQKLKDDPAYEGTTWDFGKTRAGRPIKVYFEAETIPQIHAAKKRLEQLLDEAGFDLYP</sequence>
<gene>
    <name evidence="2" type="ORF">SAMN00790413_03369</name>
</gene>
<dbReference type="Proteomes" id="UP000192582">
    <property type="component" value="Unassembled WGS sequence"/>
</dbReference>